<evidence type="ECO:0000313" key="5">
    <source>
        <dbReference type="Proteomes" id="UP000576082"/>
    </source>
</evidence>
<name>A0A7X9S1Y2_9BACT</name>
<proteinExistence type="inferred from homology"/>
<organism evidence="4 5">
    <name type="scientific">Flammeovirga aprica JL-4</name>
    <dbReference type="NCBI Taxonomy" id="694437"/>
    <lineage>
        <taxon>Bacteria</taxon>
        <taxon>Pseudomonadati</taxon>
        <taxon>Bacteroidota</taxon>
        <taxon>Cytophagia</taxon>
        <taxon>Cytophagales</taxon>
        <taxon>Flammeovirgaceae</taxon>
        <taxon>Flammeovirga</taxon>
    </lineage>
</organism>
<evidence type="ECO:0000259" key="3">
    <source>
        <dbReference type="Pfam" id="PF02525"/>
    </source>
</evidence>
<keyword evidence="5" id="KW-1185">Reference proteome</keyword>
<accession>A0A7X9S1Y2</accession>
<dbReference type="GO" id="GO:0005829">
    <property type="term" value="C:cytosol"/>
    <property type="evidence" value="ECO:0007669"/>
    <property type="project" value="TreeGrafter"/>
</dbReference>
<comment type="caution">
    <text evidence="4">The sequence shown here is derived from an EMBL/GenBank/DDBJ whole genome shotgun (WGS) entry which is preliminary data.</text>
</comment>
<comment type="similarity">
    <text evidence="1">Belongs to the NAD(P)H dehydrogenase (quinone) family.</text>
</comment>
<evidence type="ECO:0000313" key="4">
    <source>
        <dbReference type="EMBL" id="NME72887.1"/>
    </source>
</evidence>
<evidence type="ECO:0000256" key="1">
    <source>
        <dbReference type="ARBA" id="ARBA00006252"/>
    </source>
</evidence>
<dbReference type="InterPro" id="IPR029039">
    <property type="entry name" value="Flavoprotein-like_sf"/>
</dbReference>
<dbReference type="InterPro" id="IPR003680">
    <property type="entry name" value="Flavodoxin_fold"/>
</dbReference>
<evidence type="ECO:0000256" key="2">
    <source>
        <dbReference type="ARBA" id="ARBA00023002"/>
    </source>
</evidence>
<reference evidence="4 5" key="1">
    <citation type="submission" date="2020-04" db="EMBL/GenBank/DDBJ databases">
        <title>Flammeovirga sp. SR4, a novel species isolated from seawater.</title>
        <authorList>
            <person name="Wang X."/>
        </authorList>
    </citation>
    <scope>NUCLEOTIDE SEQUENCE [LARGE SCALE GENOMIC DNA]</scope>
    <source>
        <strain evidence="4 5">ATCC 23126</strain>
    </source>
</reference>
<dbReference type="EMBL" id="JABANE010000232">
    <property type="protein sequence ID" value="NME72887.1"/>
    <property type="molecule type" value="Genomic_DNA"/>
</dbReference>
<dbReference type="PANTHER" id="PTHR10204:SF34">
    <property type="entry name" value="NAD(P)H DEHYDROGENASE [QUINONE] 1 ISOFORM 1"/>
    <property type="match status" value="1"/>
</dbReference>
<dbReference type="Proteomes" id="UP000576082">
    <property type="component" value="Unassembled WGS sequence"/>
</dbReference>
<dbReference type="Pfam" id="PF02525">
    <property type="entry name" value="Flavodoxin_2"/>
    <property type="match status" value="1"/>
</dbReference>
<dbReference type="PANTHER" id="PTHR10204">
    <property type="entry name" value="NAD P H OXIDOREDUCTASE-RELATED"/>
    <property type="match status" value="1"/>
</dbReference>
<sequence length="191" mass="22043">MKTTFVFAHPWHGSFNKAILDTAVKKLEEQGKEYHIIDLHKENFDPVLREEDLALYSKGDTTDPQVKEYQEILKDTEELIFIFPIWWYDLPAMLKGFIDKVMLKDFSYIETKTGLQGLLTHIKKAKVITTSESPSWYLVLFGGNVIKKAFIKATLKGVGVKDVQWINSSYTTSGSNEKRNSFLKKIDRIFS</sequence>
<dbReference type="SUPFAM" id="SSF52218">
    <property type="entry name" value="Flavoproteins"/>
    <property type="match status" value="1"/>
</dbReference>
<dbReference type="InterPro" id="IPR051545">
    <property type="entry name" value="NAD(P)H_dehydrogenase_qn"/>
</dbReference>
<dbReference type="RefSeq" id="WP_169661044.1">
    <property type="nucleotide sequence ID" value="NZ_JABANE010000232.1"/>
</dbReference>
<keyword evidence="2" id="KW-0560">Oxidoreductase</keyword>
<dbReference type="GO" id="GO:0003955">
    <property type="term" value="F:NAD(P)H dehydrogenase (quinone) activity"/>
    <property type="evidence" value="ECO:0007669"/>
    <property type="project" value="TreeGrafter"/>
</dbReference>
<gene>
    <name evidence="4" type="ORF">HHU12_33325</name>
</gene>
<protein>
    <submittedName>
        <fullName evidence="4">Flavodoxin family protein</fullName>
    </submittedName>
</protein>
<dbReference type="Gene3D" id="3.40.50.360">
    <property type="match status" value="1"/>
</dbReference>
<feature type="domain" description="Flavodoxin-like fold" evidence="3">
    <location>
        <begin position="1"/>
        <end position="175"/>
    </location>
</feature>
<dbReference type="AlphaFoldDB" id="A0A7X9S1Y2"/>